<organism evidence="1 2">
    <name type="scientific">Parelaphostrongylus tenuis</name>
    <name type="common">Meningeal worm</name>
    <dbReference type="NCBI Taxonomy" id="148309"/>
    <lineage>
        <taxon>Eukaryota</taxon>
        <taxon>Metazoa</taxon>
        <taxon>Ecdysozoa</taxon>
        <taxon>Nematoda</taxon>
        <taxon>Chromadorea</taxon>
        <taxon>Rhabditida</taxon>
        <taxon>Rhabditina</taxon>
        <taxon>Rhabditomorpha</taxon>
        <taxon>Strongyloidea</taxon>
        <taxon>Metastrongylidae</taxon>
        <taxon>Parelaphostrongylus</taxon>
    </lineage>
</organism>
<dbReference type="AlphaFoldDB" id="A0AAD5MIF1"/>
<proteinExistence type="predicted"/>
<comment type="caution">
    <text evidence="1">The sequence shown here is derived from an EMBL/GenBank/DDBJ whole genome shotgun (WGS) entry which is preliminary data.</text>
</comment>
<reference evidence="1" key="1">
    <citation type="submission" date="2021-06" db="EMBL/GenBank/DDBJ databases">
        <title>Parelaphostrongylus tenuis whole genome reference sequence.</title>
        <authorList>
            <person name="Garwood T.J."/>
            <person name="Larsen P.A."/>
            <person name="Fountain-Jones N.M."/>
            <person name="Garbe J.R."/>
            <person name="Macchietto M.G."/>
            <person name="Kania S.A."/>
            <person name="Gerhold R.W."/>
            <person name="Richards J.E."/>
            <person name="Wolf T.M."/>
        </authorList>
    </citation>
    <scope>NUCLEOTIDE SEQUENCE</scope>
    <source>
        <strain evidence="1">MNPRO001-30</strain>
        <tissue evidence="1">Meninges</tissue>
    </source>
</reference>
<evidence type="ECO:0000313" key="2">
    <source>
        <dbReference type="Proteomes" id="UP001196413"/>
    </source>
</evidence>
<name>A0AAD5MIF1_PARTN</name>
<dbReference type="EMBL" id="JAHQIW010003556">
    <property type="protein sequence ID" value="KAJ1359160.1"/>
    <property type="molecule type" value="Genomic_DNA"/>
</dbReference>
<sequence>MGDRFTASSNTYSKKNVLLNTTAGLSSRLQEDDSRSLSDSVVYTFTDLRRLRRRPKTNWMLILLEFAQ</sequence>
<gene>
    <name evidence="1" type="ORF">KIN20_017818</name>
</gene>
<keyword evidence="2" id="KW-1185">Reference proteome</keyword>
<dbReference type="Proteomes" id="UP001196413">
    <property type="component" value="Unassembled WGS sequence"/>
</dbReference>
<accession>A0AAD5MIF1</accession>
<protein>
    <submittedName>
        <fullName evidence="1">Uncharacterized protein</fullName>
    </submittedName>
</protein>
<evidence type="ECO:0000313" key="1">
    <source>
        <dbReference type="EMBL" id="KAJ1359160.1"/>
    </source>
</evidence>